<dbReference type="KEGG" id="aori:SD37_22350"/>
<evidence type="ECO:0000313" key="2">
    <source>
        <dbReference type="EMBL" id="ANN16274.1"/>
    </source>
</evidence>
<organism evidence="3 6">
    <name type="scientific">Amycolatopsis orientalis</name>
    <name type="common">Nocardia orientalis</name>
    <dbReference type="NCBI Taxonomy" id="31958"/>
    <lineage>
        <taxon>Bacteria</taxon>
        <taxon>Bacillati</taxon>
        <taxon>Actinomycetota</taxon>
        <taxon>Actinomycetes</taxon>
        <taxon>Pseudonocardiales</taxon>
        <taxon>Pseudonocardiaceae</taxon>
        <taxon>Amycolatopsis</taxon>
    </lineage>
</organism>
<gene>
    <name evidence="2" type="ORF">SD37_11860</name>
    <name evidence="3" type="ORF">SD37_21440</name>
    <name evidence="4" type="ORF">SD37_22350</name>
    <name evidence="5" type="ORF">SD37_33505</name>
</gene>
<dbReference type="EMBL" id="CP016174">
    <property type="protein sequence ID" value="ANN18113.1"/>
    <property type="molecule type" value="Genomic_DNA"/>
</dbReference>
<dbReference type="STRING" id="31958.SD37_11860"/>
<dbReference type="KEGG" id="aori:SD37_33505"/>
<dbReference type="AlphaFoldDB" id="A0A193C0M9"/>
<reference evidence="3 6" key="1">
    <citation type="journal article" date="2015" name="Genome Announc.">
        <title>Draft Genome Sequence of Norvancomycin-Producing Strain Amycolatopsis orientalis CPCC200066.</title>
        <authorList>
            <person name="Lei X."/>
            <person name="Yuan F."/>
            <person name="Shi Y."/>
            <person name="Li X."/>
            <person name="Wang L."/>
            <person name="Hong B."/>
        </authorList>
    </citation>
    <scope>NUCLEOTIDE SEQUENCE [LARGE SCALE GENOMIC DNA]</scope>
    <source>
        <strain evidence="3 6">B-37</strain>
    </source>
</reference>
<evidence type="ECO:0000313" key="6">
    <source>
        <dbReference type="Proteomes" id="UP000093695"/>
    </source>
</evidence>
<keyword evidence="6" id="KW-1185">Reference proteome</keyword>
<dbReference type="InterPro" id="IPR047960">
    <property type="entry name" value="Transpos_IS1380"/>
</dbReference>
<evidence type="ECO:0000313" key="4">
    <source>
        <dbReference type="EMBL" id="ANN18113.1"/>
    </source>
</evidence>
<evidence type="ECO:0000313" key="3">
    <source>
        <dbReference type="EMBL" id="ANN17958.1"/>
    </source>
</evidence>
<dbReference type="EMBL" id="CP016174">
    <property type="protein sequence ID" value="ANN16274.1"/>
    <property type="molecule type" value="Genomic_DNA"/>
</dbReference>
<proteinExistence type="predicted"/>
<protein>
    <submittedName>
        <fullName evidence="3">Transposase</fullName>
    </submittedName>
</protein>
<name>A0A193C0M9_AMYOR</name>
<sequence length="456" mass="49192">MRSSHTAGSVSVRFDDAGLVSCAGLVPVLRLAEDIGLGGLIEQRVDLGIPVGANTDAKALSVVAGMVAGADSIEDLDVIRHGGMRRLFTGLRAPSTCGSWLRGFTHGHVRQLTSAASEALIRLAGRVPSLLAGVEQLAFIDIDSKIKETYGHGKQGSGFAYNGIRGLNHLIATLSSPVCAPVILTARLRGGNADSRRGAASMITEAIGLARRSGATGTLVVRADSAFCTGPIITAIRRTGASFSVTAQKNAAVMATINAIGDDDWGQVAYRHPIPDPETGEWITHAEIAETVHTAFTNATTNPGQITTARLIVRRTPRFTTTEQGELFRTWNYHAVFTDTGFDLHTADEYHRKHAIIEQVFADLNDAALAHFPSGRFAANQAWLTLACLTHNLLRATGSLTSMFHAKARTATLRRHLITIPARITRTARRITLRLPANWPWQHHYQALFTATHQRL</sequence>
<dbReference type="EMBL" id="CP016174">
    <property type="protein sequence ID" value="ANN17958.1"/>
    <property type="molecule type" value="Genomic_DNA"/>
</dbReference>
<evidence type="ECO:0000259" key="1">
    <source>
        <dbReference type="Pfam" id="PF13701"/>
    </source>
</evidence>
<feature type="domain" description="Transposase DDE" evidence="1">
    <location>
        <begin position="9"/>
        <end position="450"/>
    </location>
</feature>
<dbReference type="Pfam" id="PF13701">
    <property type="entry name" value="DDE_Tnp_1_4"/>
    <property type="match status" value="1"/>
</dbReference>
<evidence type="ECO:0000313" key="5">
    <source>
        <dbReference type="EMBL" id="ANN20039.1"/>
    </source>
</evidence>
<dbReference type="NCBIfam" id="NF033539">
    <property type="entry name" value="transpos_IS1380"/>
    <property type="match status" value="1"/>
</dbReference>
<dbReference type="EMBL" id="CP016174">
    <property type="protein sequence ID" value="ANN20039.1"/>
    <property type="molecule type" value="Genomic_DNA"/>
</dbReference>
<accession>A0A193C0M9</accession>
<dbReference type="KEGG" id="aori:SD37_11860"/>
<dbReference type="KEGG" id="aori:SD37_21440"/>
<dbReference type="Proteomes" id="UP000093695">
    <property type="component" value="Chromosome"/>
</dbReference>
<dbReference type="InterPro" id="IPR025668">
    <property type="entry name" value="Tnp_DDE_dom"/>
</dbReference>